<dbReference type="RefSeq" id="WP_092834187.1">
    <property type="nucleotide sequence ID" value="NZ_FNJL01000010.1"/>
</dbReference>
<evidence type="ECO:0000313" key="2">
    <source>
        <dbReference type="Proteomes" id="UP000199317"/>
    </source>
</evidence>
<proteinExistence type="predicted"/>
<protein>
    <recommendedName>
        <fullName evidence="3">Phage regulatory protein CII (CP76)</fullName>
    </recommendedName>
</protein>
<name>A0A1H0RHX7_9BURK</name>
<dbReference type="AlphaFoldDB" id="A0A1H0RHX7"/>
<dbReference type="GO" id="GO:0003677">
    <property type="term" value="F:DNA binding"/>
    <property type="evidence" value="ECO:0007669"/>
    <property type="project" value="InterPro"/>
</dbReference>
<dbReference type="EMBL" id="FNJL01000010">
    <property type="protein sequence ID" value="SDP28508.1"/>
    <property type="molecule type" value="Genomic_DNA"/>
</dbReference>
<accession>A0A1H0RHX7</accession>
<keyword evidence="2" id="KW-1185">Reference proteome</keyword>
<sequence>MNSLDALRRMVANYPGGRAALAARLGKSDEVLRKELSGSSTSHKMGLADAEEIATMCHEAGSAGSQGLGTVFSFGAGMLSLPVIDMGAAHHCLRSATAAAVRESADVLVVVTQSQADGSISDNDKREVLREIGQAVAALQGVAAALNAQHAADNAGRAL</sequence>
<evidence type="ECO:0000313" key="1">
    <source>
        <dbReference type="EMBL" id="SDP28508.1"/>
    </source>
</evidence>
<reference evidence="2" key="1">
    <citation type="submission" date="2016-10" db="EMBL/GenBank/DDBJ databases">
        <authorList>
            <person name="Varghese N."/>
            <person name="Submissions S."/>
        </authorList>
    </citation>
    <scope>NUCLEOTIDE SEQUENCE [LARGE SCALE GENOMIC DNA]</scope>
    <source>
        <strain evidence="2">DSM 17101</strain>
    </source>
</reference>
<dbReference type="Pfam" id="PF06892">
    <property type="entry name" value="Phage_CP76"/>
    <property type="match status" value="1"/>
</dbReference>
<dbReference type="InterPro" id="IPR009679">
    <property type="entry name" value="Phage_186_CII-like"/>
</dbReference>
<dbReference type="Proteomes" id="UP000199317">
    <property type="component" value="Unassembled WGS sequence"/>
</dbReference>
<organism evidence="1 2">
    <name type="scientific">Paracidovorax cattleyae</name>
    <dbReference type="NCBI Taxonomy" id="80868"/>
    <lineage>
        <taxon>Bacteria</taxon>
        <taxon>Pseudomonadati</taxon>
        <taxon>Pseudomonadota</taxon>
        <taxon>Betaproteobacteria</taxon>
        <taxon>Burkholderiales</taxon>
        <taxon>Comamonadaceae</taxon>
        <taxon>Paracidovorax</taxon>
    </lineage>
</organism>
<dbReference type="OrthoDB" id="6688863at2"/>
<evidence type="ECO:0008006" key="3">
    <source>
        <dbReference type="Google" id="ProtNLM"/>
    </source>
</evidence>
<gene>
    <name evidence="1" type="ORF">SAMN04489708_11050</name>
</gene>